<evidence type="ECO:0000313" key="1">
    <source>
        <dbReference type="EMBL" id="BBM53324.1"/>
    </source>
</evidence>
<organism evidence="1 2">
    <name type="scientific">Leptotrichia trevisanii</name>
    <dbReference type="NCBI Taxonomy" id="109328"/>
    <lineage>
        <taxon>Bacteria</taxon>
        <taxon>Fusobacteriati</taxon>
        <taxon>Fusobacteriota</taxon>
        <taxon>Fusobacteriia</taxon>
        <taxon>Fusobacteriales</taxon>
        <taxon>Leptotrichiaceae</taxon>
        <taxon>Leptotrichia</taxon>
    </lineage>
</organism>
<gene>
    <name evidence="1" type="ORF">JMUB3935_2311</name>
</gene>
<proteinExistence type="predicted"/>
<protein>
    <submittedName>
        <fullName evidence="1">Uncharacterized protein</fullName>
    </submittedName>
</protein>
<dbReference type="AlphaFoldDB" id="A0A510KNT2"/>
<evidence type="ECO:0000313" key="2">
    <source>
        <dbReference type="Proteomes" id="UP000321378"/>
    </source>
</evidence>
<name>A0A510KNT2_9FUSO</name>
<accession>A0A510KNT2</accession>
<dbReference type="EMBL" id="AP019840">
    <property type="protein sequence ID" value="BBM53324.1"/>
    <property type="molecule type" value="Genomic_DNA"/>
</dbReference>
<reference evidence="1 2" key="1">
    <citation type="submission" date="2019-07" db="EMBL/GenBank/DDBJ databases">
        <title>Complete Genome Sequence of Leptotrichia trevisanii Strain JMUB3935.</title>
        <authorList>
            <person name="Watanabe S."/>
            <person name="Cui L."/>
        </authorList>
    </citation>
    <scope>NUCLEOTIDE SEQUENCE [LARGE SCALE GENOMIC DNA]</scope>
    <source>
        <strain evidence="1 2">JMUB3935</strain>
    </source>
</reference>
<dbReference type="RefSeq" id="WP_146997460.1">
    <property type="nucleotide sequence ID" value="NZ_AP019840.1"/>
</dbReference>
<sequence>MFNIFEKIFSYLSNLSLNKKNKKHEEEYKIRKRNIEILDEIVKEFPAIVEFKKIRFKTEFQGNLEYSIDTELFTYEFENKNFSGIENTLKREETELGSYNREYKNNSKEPFYKLIKIKENNIHILKPYVEEVMRIYNLLKKYLNEFKIGTPMDDNLIRYYNRLYELISAECNEKNSVDWVKSEEIKEVYEKFILEVNKYVKNK</sequence>
<dbReference type="Proteomes" id="UP000321378">
    <property type="component" value="Chromosome"/>
</dbReference>